<dbReference type="EMBL" id="CP006912">
    <property type="protein sequence ID" value="AHB49841.1"/>
    <property type="molecule type" value="Genomic_DNA"/>
</dbReference>
<keyword evidence="2" id="KW-1185">Reference proteome</keyword>
<gene>
    <name evidence="1" type="ORF">W911_01905</name>
</gene>
<dbReference type="HOGENOM" id="CLU_3044210_0_0_5"/>
<proteinExistence type="predicted"/>
<name>V5SG55_9HYPH</name>
<evidence type="ECO:0000313" key="1">
    <source>
        <dbReference type="EMBL" id="AHB49841.1"/>
    </source>
</evidence>
<dbReference type="Proteomes" id="UP000018542">
    <property type="component" value="Chromosome"/>
</dbReference>
<dbReference type="AlphaFoldDB" id="V5SG55"/>
<dbReference type="KEGG" id="hni:W911_01905"/>
<dbReference type="PATRIC" id="fig|1029756.8.peg.405"/>
<protein>
    <submittedName>
        <fullName evidence="1">Uncharacterized protein</fullName>
    </submittedName>
</protein>
<accession>V5SG55</accession>
<sequence length="54" mass="5998">MALHVSGAFHVNPFVPVSVHQMFHVNPFFAIFQRETFHVNPFSITSSGASLPKS</sequence>
<evidence type="ECO:0000313" key="2">
    <source>
        <dbReference type="Proteomes" id="UP000018542"/>
    </source>
</evidence>
<reference evidence="1 2" key="1">
    <citation type="journal article" date="2014" name="Genome Announc.">
        <title>Complete Genome Sequence of Hyphomicrobium nitrativorans Strain NL23, a Denitrifying Bacterium Isolated from Biofilm of a Methanol-Fed Denitrification System Treating Seawater at the Montreal Biodome.</title>
        <authorList>
            <person name="Martineau C."/>
            <person name="Villeneuve C."/>
            <person name="Mauffrey F."/>
            <person name="Villemur R."/>
        </authorList>
    </citation>
    <scope>NUCLEOTIDE SEQUENCE [LARGE SCALE GENOMIC DNA]</scope>
    <source>
        <strain evidence="1">NL23</strain>
    </source>
</reference>
<dbReference type="STRING" id="1029756.W911_01905"/>
<organism evidence="1 2">
    <name type="scientific">Hyphomicrobium nitrativorans NL23</name>
    <dbReference type="NCBI Taxonomy" id="1029756"/>
    <lineage>
        <taxon>Bacteria</taxon>
        <taxon>Pseudomonadati</taxon>
        <taxon>Pseudomonadota</taxon>
        <taxon>Alphaproteobacteria</taxon>
        <taxon>Hyphomicrobiales</taxon>
        <taxon>Hyphomicrobiaceae</taxon>
        <taxon>Hyphomicrobium</taxon>
    </lineage>
</organism>